<dbReference type="InterPro" id="IPR050491">
    <property type="entry name" value="AmpC-like"/>
</dbReference>
<dbReference type="PANTHER" id="PTHR46825">
    <property type="entry name" value="D-ALANYL-D-ALANINE-CARBOXYPEPTIDASE/ENDOPEPTIDASE AMPH"/>
    <property type="match status" value="1"/>
</dbReference>
<gene>
    <name evidence="3" type="ORF">QF030_007605</name>
</gene>
<comment type="caution">
    <text evidence="3">The sequence shown here is derived from an EMBL/GenBank/DDBJ whole genome shotgun (WGS) entry which is preliminary data.</text>
</comment>
<keyword evidence="1" id="KW-0732">Signal</keyword>
<evidence type="ECO:0000313" key="4">
    <source>
        <dbReference type="Proteomes" id="UP001230654"/>
    </source>
</evidence>
<protein>
    <submittedName>
        <fullName evidence="3">D-alanyl-D-alanine carboxypeptidase</fullName>
        <ecNumber evidence="3">3.4.16.4</ecNumber>
    </submittedName>
</protein>
<keyword evidence="3" id="KW-0378">Hydrolase</keyword>
<dbReference type="Proteomes" id="UP001230654">
    <property type="component" value="Unassembled WGS sequence"/>
</dbReference>
<proteinExistence type="predicted"/>
<feature type="domain" description="Beta-lactamase-related" evidence="2">
    <location>
        <begin position="36"/>
        <end position="354"/>
    </location>
</feature>
<feature type="signal peptide" evidence="1">
    <location>
        <begin position="1"/>
        <end position="24"/>
    </location>
</feature>
<keyword evidence="3" id="KW-0121">Carboxypeptidase</keyword>
<evidence type="ECO:0000313" key="3">
    <source>
        <dbReference type="EMBL" id="MDQ0585427.1"/>
    </source>
</evidence>
<dbReference type="GO" id="GO:0009002">
    <property type="term" value="F:serine-type D-Ala-D-Ala carboxypeptidase activity"/>
    <property type="evidence" value="ECO:0007669"/>
    <property type="project" value="UniProtKB-EC"/>
</dbReference>
<dbReference type="Gene3D" id="3.40.710.10">
    <property type="entry name" value="DD-peptidase/beta-lactamase superfamily"/>
    <property type="match status" value="1"/>
</dbReference>
<dbReference type="SUPFAM" id="SSF56601">
    <property type="entry name" value="beta-lactamase/transpeptidase-like"/>
    <property type="match status" value="1"/>
</dbReference>
<keyword evidence="3" id="KW-0645">Protease</keyword>
<dbReference type="InterPro" id="IPR001466">
    <property type="entry name" value="Beta-lactam-related"/>
</dbReference>
<organism evidence="3 4">
    <name type="scientific">Streptomyces rishiriensis</name>
    <dbReference type="NCBI Taxonomy" id="68264"/>
    <lineage>
        <taxon>Bacteria</taxon>
        <taxon>Bacillati</taxon>
        <taxon>Actinomycetota</taxon>
        <taxon>Actinomycetes</taxon>
        <taxon>Kitasatosporales</taxon>
        <taxon>Streptomycetaceae</taxon>
        <taxon>Streptomyces</taxon>
    </lineage>
</organism>
<feature type="chain" id="PRO_5046352798" evidence="1">
    <location>
        <begin position="25"/>
        <end position="402"/>
    </location>
</feature>
<evidence type="ECO:0000256" key="1">
    <source>
        <dbReference type="SAM" id="SignalP"/>
    </source>
</evidence>
<name>A0ABU0P212_STRRH</name>
<dbReference type="Pfam" id="PF00144">
    <property type="entry name" value="Beta-lactamase"/>
    <property type="match status" value="1"/>
</dbReference>
<evidence type="ECO:0000259" key="2">
    <source>
        <dbReference type="Pfam" id="PF00144"/>
    </source>
</evidence>
<dbReference type="EC" id="3.4.16.4" evidence="3"/>
<accession>A0ABU0P212</accession>
<reference evidence="3 4" key="1">
    <citation type="submission" date="2023-07" db="EMBL/GenBank/DDBJ databases">
        <title>Comparative genomics of wheat-associated soil bacteria to identify genetic determinants of phenazine resistance.</title>
        <authorList>
            <person name="Mouncey N."/>
        </authorList>
    </citation>
    <scope>NUCLEOTIDE SEQUENCE [LARGE SCALE GENOMIC DNA]</scope>
    <source>
        <strain evidence="3 4">B2I6</strain>
    </source>
</reference>
<sequence>MRIRAMGVVLAGVTLATLATPSHAAALPAPNIEAVRAVQRQAMAQGAPGALTLIDDQATYYGVAGGKANTATGARMDTGRRFRIGSVTKTFSTVVLMQLVSEGLVNLDAPANTYLPTPLPSASITVRHLLSHRSGLYDYTNDMFYYTVPGFEAVRNKTFSFQELINKSTAHPLTMTPGSGYSYSNTNFVVIGQIIEHLTGKPVAEQYRQRIFEPLKLTNTSYVHPLTDIAGSASRGYLRPDDTTLPLVDSTEQTVSWAQSAGAIISSAEDLNTFFGALLSGALLPQSALRQMTTMVPVNADGSQSYGLGLRARKLSCGVTVYGHTGTVQGYYTWAFGSADGSRTMTSMANTSNNGTVNTTLGGTLEATFCGTAPTAASLRTASAANGGFREDIAPDVVRGRG</sequence>
<dbReference type="RefSeq" id="WP_307167119.1">
    <property type="nucleotide sequence ID" value="NZ_JAUSWV010000002.1"/>
</dbReference>
<dbReference type="PANTHER" id="PTHR46825:SF7">
    <property type="entry name" value="D-ALANYL-D-ALANINE CARBOXYPEPTIDASE"/>
    <property type="match status" value="1"/>
</dbReference>
<dbReference type="EMBL" id="JAUSWV010000002">
    <property type="protein sequence ID" value="MDQ0585427.1"/>
    <property type="molecule type" value="Genomic_DNA"/>
</dbReference>
<dbReference type="InterPro" id="IPR012338">
    <property type="entry name" value="Beta-lactam/transpept-like"/>
</dbReference>
<keyword evidence="4" id="KW-1185">Reference proteome</keyword>